<dbReference type="Gene3D" id="2.60.120.330">
    <property type="entry name" value="B-lactam Antibiotic, Isopenicillin N Synthase, Chain"/>
    <property type="match status" value="1"/>
</dbReference>
<evidence type="ECO:0000256" key="2">
    <source>
        <dbReference type="ARBA" id="ARBA00023194"/>
    </source>
</evidence>
<dbReference type="SUPFAM" id="SSF51197">
    <property type="entry name" value="Clavaminate synthase-like"/>
    <property type="match status" value="1"/>
</dbReference>
<keyword evidence="6" id="KW-1185">Reference proteome</keyword>
<keyword evidence="3" id="KW-0560">Oxidoreductase</keyword>
<evidence type="ECO:0000259" key="4">
    <source>
        <dbReference type="PROSITE" id="PS51471"/>
    </source>
</evidence>
<gene>
    <name evidence="5" type="ORF">DFJ67_1386</name>
</gene>
<dbReference type="InterPro" id="IPR044861">
    <property type="entry name" value="IPNS-like_FE2OG_OXY"/>
</dbReference>
<dbReference type="InterPro" id="IPR005123">
    <property type="entry name" value="Oxoglu/Fe-dep_dioxygenase_dom"/>
</dbReference>
<dbReference type="Proteomes" id="UP000256913">
    <property type="component" value="Unassembled WGS sequence"/>
</dbReference>
<protein>
    <submittedName>
        <fullName evidence="5">Isopenicillin N synthase-like dioxygenase</fullName>
    </submittedName>
</protein>
<accession>A0A3D9ZDE5</accession>
<comment type="caution">
    <text evidence="5">The sequence shown here is derived from an EMBL/GenBank/DDBJ whole genome shotgun (WGS) entry which is preliminary data.</text>
</comment>
<evidence type="ECO:0000313" key="5">
    <source>
        <dbReference type="EMBL" id="REF95428.1"/>
    </source>
</evidence>
<dbReference type="PROSITE" id="PS51471">
    <property type="entry name" value="FE2OG_OXY"/>
    <property type="match status" value="1"/>
</dbReference>
<dbReference type="InterPro" id="IPR026992">
    <property type="entry name" value="DIOX_N"/>
</dbReference>
<dbReference type="PRINTS" id="PR00682">
    <property type="entry name" value="IPNSYNTHASE"/>
</dbReference>
<dbReference type="OrthoDB" id="21825at2"/>
<keyword evidence="2" id="KW-0045">Antibiotic biosynthesis</keyword>
<dbReference type="PANTHER" id="PTHR47990">
    <property type="entry name" value="2-OXOGLUTARATE (2OG) AND FE(II)-DEPENDENT OXYGENASE SUPERFAMILY PROTEIN-RELATED"/>
    <property type="match status" value="1"/>
</dbReference>
<evidence type="ECO:0000256" key="3">
    <source>
        <dbReference type="RuleBase" id="RU003682"/>
    </source>
</evidence>
<feature type="domain" description="Fe2OG dioxygenase" evidence="4">
    <location>
        <begin position="170"/>
        <end position="270"/>
    </location>
</feature>
<evidence type="ECO:0000313" key="6">
    <source>
        <dbReference type="Proteomes" id="UP000256913"/>
    </source>
</evidence>
<keyword evidence="3" id="KW-0408">Iron</keyword>
<proteinExistence type="inferred from homology"/>
<dbReference type="InterPro" id="IPR050231">
    <property type="entry name" value="Iron_ascorbate_oxido_reductase"/>
</dbReference>
<sequence>MTQTRLPVIDVEPLRTGGDAATVAREIESACRDTGFFYVAGHGVPAGLVERLDAAARTFFARPDGEKLAIAMRHAGPAWRGYFPLGGELTAGRPDRKEGLYFGEELTDGDPRAGLPLHGRNLFPPEVPELRAAVLDYLAALTAVAQDVLRGVALSLDLPADYFAAGYTRVPTVLFRIFHYPPQAPEADDWGVGEHTDYGLLTLLAQDQNGGLSVRTPSGWVDAPPLPGTFVCNIGDMLERLTGGWYRSTLHRVRNVSGNERLSYPFFFDPDFRAEVPPLPGRARTTATGEPRWDGADPVAFTGTYGDYLTAKVAKVFPDLFAAAKKPG</sequence>
<reference evidence="5 6" key="1">
    <citation type="submission" date="2018-08" db="EMBL/GenBank/DDBJ databases">
        <title>Sequencing the genomes of 1000 actinobacteria strains.</title>
        <authorList>
            <person name="Klenk H.-P."/>
        </authorList>
    </citation>
    <scope>NUCLEOTIDE SEQUENCE [LARGE SCALE GENOMIC DNA]</scope>
    <source>
        <strain evidence="5 6">DSM 44099</strain>
    </source>
</reference>
<evidence type="ECO:0000256" key="1">
    <source>
        <dbReference type="ARBA" id="ARBA00004792"/>
    </source>
</evidence>
<organism evidence="5 6">
    <name type="scientific">Asanoa ferruginea</name>
    <dbReference type="NCBI Taxonomy" id="53367"/>
    <lineage>
        <taxon>Bacteria</taxon>
        <taxon>Bacillati</taxon>
        <taxon>Actinomycetota</taxon>
        <taxon>Actinomycetes</taxon>
        <taxon>Micromonosporales</taxon>
        <taxon>Micromonosporaceae</taxon>
        <taxon>Asanoa</taxon>
    </lineage>
</organism>
<name>A0A3D9ZDE5_9ACTN</name>
<dbReference type="EMBL" id="QUMQ01000001">
    <property type="protein sequence ID" value="REF95428.1"/>
    <property type="molecule type" value="Genomic_DNA"/>
</dbReference>
<dbReference type="GO" id="GO:0017000">
    <property type="term" value="P:antibiotic biosynthetic process"/>
    <property type="evidence" value="ECO:0007669"/>
    <property type="project" value="UniProtKB-KW"/>
</dbReference>
<dbReference type="GO" id="GO:0051213">
    <property type="term" value="F:dioxygenase activity"/>
    <property type="evidence" value="ECO:0007669"/>
    <property type="project" value="UniProtKB-KW"/>
</dbReference>
<dbReference type="Pfam" id="PF03171">
    <property type="entry name" value="2OG-FeII_Oxy"/>
    <property type="match status" value="1"/>
</dbReference>
<dbReference type="RefSeq" id="WP_116067111.1">
    <property type="nucleotide sequence ID" value="NZ_BONB01000006.1"/>
</dbReference>
<dbReference type="Pfam" id="PF14226">
    <property type="entry name" value="DIOX_N"/>
    <property type="match status" value="1"/>
</dbReference>
<keyword evidence="3" id="KW-0479">Metal-binding</keyword>
<keyword evidence="5" id="KW-0223">Dioxygenase</keyword>
<dbReference type="AlphaFoldDB" id="A0A3D9ZDE5"/>
<dbReference type="GO" id="GO:0046872">
    <property type="term" value="F:metal ion binding"/>
    <property type="evidence" value="ECO:0007669"/>
    <property type="project" value="UniProtKB-KW"/>
</dbReference>
<comment type="similarity">
    <text evidence="3">Belongs to the iron/ascorbate-dependent oxidoreductase family.</text>
</comment>
<dbReference type="InterPro" id="IPR027443">
    <property type="entry name" value="IPNS-like_sf"/>
</dbReference>
<comment type="pathway">
    <text evidence="1">Antibiotic biosynthesis.</text>
</comment>